<organism evidence="1 2">
    <name type="scientific">Streblomastix strix</name>
    <dbReference type="NCBI Taxonomy" id="222440"/>
    <lineage>
        <taxon>Eukaryota</taxon>
        <taxon>Metamonada</taxon>
        <taxon>Preaxostyla</taxon>
        <taxon>Oxymonadida</taxon>
        <taxon>Streblomastigidae</taxon>
        <taxon>Streblomastix</taxon>
    </lineage>
</organism>
<proteinExistence type="predicted"/>
<comment type="caution">
    <text evidence="1">The sequence shown here is derived from an EMBL/GenBank/DDBJ whole genome shotgun (WGS) entry which is preliminary data.</text>
</comment>
<gene>
    <name evidence="1" type="ORF">EZS28_016983</name>
</gene>
<evidence type="ECO:0000313" key="1">
    <source>
        <dbReference type="EMBL" id="KAA6387491.1"/>
    </source>
</evidence>
<name>A0A5J4VXW8_9EUKA</name>
<dbReference type="Proteomes" id="UP000324800">
    <property type="component" value="Unassembled WGS sequence"/>
</dbReference>
<dbReference type="EMBL" id="SNRW01004354">
    <property type="protein sequence ID" value="KAA6387491.1"/>
    <property type="molecule type" value="Genomic_DNA"/>
</dbReference>
<reference evidence="1 2" key="1">
    <citation type="submission" date="2019-03" db="EMBL/GenBank/DDBJ databases">
        <title>Single cell metagenomics reveals metabolic interactions within the superorganism composed of flagellate Streblomastix strix and complex community of Bacteroidetes bacteria on its surface.</title>
        <authorList>
            <person name="Treitli S.C."/>
            <person name="Kolisko M."/>
            <person name="Husnik F."/>
            <person name="Keeling P."/>
            <person name="Hampl V."/>
        </authorList>
    </citation>
    <scope>NUCLEOTIDE SEQUENCE [LARGE SCALE GENOMIC DNA]</scope>
    <source>
        <strain evidence="1">ST1C</strain>
    </source>
</reference>
<sequence length="153" mass="17456">MVVFDRELTYGVWRFLSKATKSNTAFGIGIIDANQSEIQHPFRFNNRLNNNSICFVGKMLYVKGIGKIGAVVKEIQNGDQIGIVIDLQSIPHTFSLTINAQIQPFCVTHIPDKVKFVFILISMNDEWKFIQLNELKAGVDLSKIDEKSRYKFE</sequence>
<accession>A0A5J4VXW8</accession>
<dbReference type="AlphaFoldDB" id="A0A5J4VXW8"/>
<evidence type="ECO:0000313" key="2">
    <source>
        <dbReference type="Proteomes" id="UP000324800"/>
    </source>
</evidence>
<protein>
    <submittedName>
        <fullName evidence="1">Uncharacterized protein</fullName>
    </submittedName>
</protein>